<organism evidence="1 2">
    <name type="scientific">Methanobrevibacter smithii</name>
    <dbReference type="NCBI Taxonomy" id="2173"/>
    <lineage>
        <taxon>Archaea</taxon>
        <taxon>Methanobacteriati</taxon>
        <taxon>Methanobacteriota</taxon>
        <taxon>Methanomada group</taxon>
        <taxon>Methanobacteria</taxon>
        <taxon>Methanobacteriales</taxon>
        <taxon>Methanobacteriaceae</taxon>
        <taxon>Methanobrevibacter</taxon>
    </lineage>
</organism>
<evidence type="ECO:0000313" key="1">
    <source>
        <dbReference type="EMBL" id="ATZ59162.1"/>
    </source>
</evidence>
<dbReference type="Proteomes" id="UP000232133">
    <property type="component" value="Chromosome"/>
</dbReference>
<dbReference type="GeneID" id="35117994"/>
<dbReference type="AlphaFoldDB" id="A0A2H4U4W1"/>
<reference evidence="1 2" key="1">
    <citation type="submission" date="2016-10" db="EMBL/GenBank/DDBJ databases">
        <authorList>
            <person name="Varghese N."/>
        </authorList>
    </citation>
    <scope>NUCLEOTIDE SEQUENCE [LARGE SCALE GENOMIC DNA]</scope>
    <source>
        <strain evidence="1 2">KB11</strain>
    </source>
</reference>
<gene>
    <name evidence="1" type="ORF">BK798_01415</name>
</gene>
<proteinExistence type="predicted"/>
<protein>
    <submittedName>
        <fullName evidence="1">Uncharacterized protein</fullName>
    </submittedName>
</protein>
<dbReference type="EMBL" id="CP017803">
    <property type="protein sequence ID" value="ATZ59162.1"/>
    <property type="molecule type" value="Genomic_DNA"/>
</dbReference>
<accession>A0A2H4U4W1</accession>
<sequence>MKAKYTHKFIIYNKKRIENNYRGLVEKLAEFDNEAIPKDFLENLNDLSDLFLEKRQEFYFKNPSNMCTIDEILPYSEETNVETNKVLAFVKKYREFDSLIVGIDYFNGKDEYIEKYYSHEDAGYFGGPSWNFYVKLMLGYYYGIWGNKLDIFLKDIGLEDII</sequence>
<dbReference type="RefSeq" id="WP_100815198.1">
    <property type="nucleotide sequence ID" value="NZ_CP017803.1"/>
</dbReference>
<evidence type="ECO:0000313" key="2">
    <source>
        <dbReference type="Proteomes" id="UP000232133"/>
    </source>
</evidence>
<name>A0A2H4U4W1_METSM</name>